<protein>
    <submittedName>
        <fullName evidence="6">HAD family phosphatase</fullName>
    </submittedName>
</protein>
<dbReference type="PANTHER" id="PTHR46193:SF18">
    <property type="entry name" value="HEXITOL PHOSPHATASE B"/>
    <property type="match status" value="1"/>
</dbReference>
<dbReference type="NCBIfam" id="TIGR01509">
    <property type="entry name" value="HAD-SF-IA-v3"/>
    <property type="match status" value="1"/>
</dbReference>
<dbReference type="InterPro" id="IPR023214">
    <property type="entry name" value="HAD_sf"/>
</dbReference>
<dbReference type="SUPFAM" id="SSF56784">
    <property type="entry name" value="HAD-like"/>
    <property type="match status" value="1"/>
</dbReference>
<comment type="cofactor">
    <cofactor evidence="1">
        <name>Mg(2+)</name>
        <dbReference type="ChEBI" id="CHEBI:18420"/>
    </cofactor>
</comment>
<dbReference type="PANTHER" id="PTHR46193">
    <property type="entry name" value="6-PHOSPHOGLUCONATE PHOSPHATASE"/>
    <property type="match status" value="1"/>
</dbReference>
<dbReference type="SFLD" id="SFLDG01129">
    <property type="entry name" value="C1.5:_HAD__Beta-PGM__Phosphata"/>
    <property type="match status" value="1"/>
</dbReference>
<dbReference type="InterPro" id="IPR036412">
    <property type="entry name" value="HAD-like_sf"/>
</dbReference>
<proteinExistence type="inferred from homology"/>
<dbReference type="InterPro" id="IPR041492">
    <property type="entry name" value="HAD_2"/>
</dbReference>
<organism evidence="6 7">
    <name type="scientific">Methanolobus zinderi</name>
    <dbReference type="NCBI Taxonomy" id="536044"/>
    <lineage>
        <taxon>Archaea</taxon>
        <taxon>Methanobacteriati</taxon>
        <taxon>Methanobacteriota</taxon>
        <taxon>Stenosarchaea group</taxon>
        <taxon>Methanomicrobia</taxon>
        <taxon>Methanosarcinales</taxon>
        <taxon>Methanosarcinaceae</taxon>
        <taxon>Methanolobus</taxon>
    </lineage>
</organism>
<evidence type="ECO:0000256" key="1">
    <source>
        <dbReference type="ARBA" id="ARBA00001946"/>
    </source>
</evidence>
<dbReference type="GO" id="GO:0003824">
    <property type="term" value="F:catalytic activity"/>
    <property type="evidence" value="ECO:0007669"/>
    <property type="project" value="UniProtKB-ARBA"/>
</dbReference>
<dbReference type="InterPro" id="IPR051600">
    <property type="entry name" value="Beta-PGM-like"/>
</dbReference>
<gene>
    <name evidence="6" type="ORF">HWN40_10285</name>
</gene>
<dbReference type="Proteomes" id="UP000509594">
    <property type="component" value="Chromosome"/>
</dbReference>
<evidence type="ECO:0000313" key="7">
    <source>
        <dbReference type="Proteomes" id="UP000509594"/>
    </source>
</evidence>
<sequence length="219" mass="24382">MIEALIFDCDGVLVDSMHLHAKAWKIAFEEAGIGINEKDIYWMEGANDRGIIEMVLKNAGITSDNDIFRSVPVRKHELFNVDEVRSFDGISEYLRELKDKLKLAVVSGSDKNALETMTGKFFPDIFDVMVSGNDVSHGKPQPDPYNKAVDELGVCRENCIVVENAPLGVQAAKAAGLFCIGLPTYVDKNDLKHADVVLRDHAELIEYLRKIQATEKIIC</sequence>
<dbReference type="InterPro" id="IPR023198">
    <property type="entry name" value="PGP-like_dom2"/>
</dbReference>
<dbReference type="SFLD" id="SFLDG01135">
    <property type="entry name" value="C1.5.6:_HAD__Beta-PGM__Phospha"/>
    <property type="match status" value="1"/>
</dbReference>
<evidence type="ECO:0000313" key="6">
    <source>
        <dbReference type="EMBL" id="QLC50590.1"/>
    </source>
</evidence>
<dbReference type="AlphaFoldDB" id="A0A7D5J9N8"/>
<evidence type="ECO:0000256" key="2">
    <source>
        <dbReference type="ARBA" id="ARBA00007958"/>
    </source>
</evidence>
<dbReference type="InterPro" id="IPR006439">
    <property type="entry name" value="HAD-SF_hydro_IA"/>
</dbReference>
<dbReference type="OrthoDB" id="31229at2157"/>
<dbReference type="EMBL" id="CP058215">
    <property type="protein sequence ID" value="QLC50590.1"/>
    <property type="molecule type" value="Genomic_DNA"/>
</dbReference>
<dbReference type="Pfam" id="PF13419">
    <property type="entry name" value="HAD_2"/>
    <property type="match status" value="1"/>
</dbReference>
<dbReference type="RefSeq" id="WP_176965646.1">
    <property type="nucleotide sequence ID" value="NZ_CP058215.1"/>
</dbReference>
<reference evidence="6 7" key="1">
    <citation type="submission" date="2020-06" db="EMBL/GenBank/DDBJ databases">
        <title>Methanolobus halotolerans sp. nov., isolated from a saline lake Tus in Siberia.</title>
        <authorList>
            <person name="Shen Y."/>
            <person name="Chen S.-C."/>
            <person name="Lai M.-C."/>
            <person name="Huang H.-H."/>
            <person name="Chiu H.-H."/>
            <person name="Tang S.-L."/>
            <person name="Rogozin D.Y."/>
            <person name="Degermendzhy A.G."/>
        </authorList>
    </citation>
    <scope>NUCLEOTIDE SEQUENCE [LARGE SCALE GENOMIC DNA]</scope>
    <source>
        <strain evidence="6 7">DSM 21339</strain>
    </source>
</reference>
<evidence type="ECO:0000256" key="5">
    <source>
        <dbReference type="ARBA" id="ARBA00023277"/>
    </source>
</evidence>
<dbReference type="CDD" id="cd07505">
    <property type="entry name" value="HAD_BPGM-like"/>
    <property type="match status" value="1"/>
</dbReference>
<dbReference type="Gene3D" id="1.10.150.240">
    <property type="entry name" value="Putative phosphatase, domain 2"/>
    <property type="match status" value="1"/>
</dbReference>
<keyword evidence="7" id="KW-1185">Reference proteome</keyword>
<accession>A0A7D5J9N8</accession>
<name>A0A7D5J9N8_9EURY</name>
<keyword evidence="4" id="KW-0460">Magnesium</keyword>
<keyword evidence="3" id="KW-0479">Metal-binding</keyword>
<evidence type="ECO:0000256" key="4">
    <source>
        <dbReference type="ARBA" id="ARBA00022842"/>
    </source>
</evidence>
<comment type="similarity">
    <text evidence="2">Belongs to the HAD-like hydrolase superfamily.</text>
</comment>
<dbReference type="KEGG" id="mzi:HWN40_10285"/>
<dbReference type="SFLD" id="SFLDS00003">
    <property type="entry name" value="Haloacid_Dehalogenase"/>
    <property type="match status" value="1"/>
</dbReference>
<dbReference type="GO" id="GO:0046872">
    <property type="term" value="F:metal ion binding"/>
    <property type="evidence" value="ECO:0007669"/>
    <property type="project" value="UniProtKB-KW"/>
</dbReference>
<evidence type="ECO:0000256" key="3">
    <source>
        <dbReference type="ARBA" id="ARBA00022723"/>
    </source>
</evidence>
<dbReference type="PRINTS" id="PR00413">
    <property type="entry name" value="HADHALOGNASE"/>
</dbReference>
<dbReference type="GeneID" id="55822066"/>
<keyword evidence="5" id="KW-0119">Carbohydrate metabolism</keyword>
<dbReference type="Gene3D" id="3.40.50.1000">
    <property type="entry name" value="HAD superfamily/HAD-like"/>
    <property type="match status" value="1"/>
</dbReference>